<dbReference type="PROSITE" id="PS00622">
    <property type="entry name" value="HTH_LUXR_1"/>
    <property type="match status" value="1"/>
</dbReference>
<evidence type="ECO:0000259" key="6">
    <source>
        <dbReference type="PROSITE" id="PS50043"/>
    </source>
</evidence>
<dbReference type="InterPro" id="IPR058245">
    <property type="entry name" value="NreC/VraR/RcsB-like_REC"/>
</dbReference>
<dbReference type="Pfam" id="PF00196">
    <property type="entry name" value="GerE"/>
    <property type="match status" value="1"/>
</dbReference>
<dbReference type="CDD" id="cd06170">
    <property type="entry name" value="LuxR_C_like"/>
    <property type="match status" value="1"/>
</dbReference>
<keyword evidence="2" id="KW-0805">Transcription regulation</keyword>
<dbReference type="CDD" id="cd17535">
    <property type="entry name" value="REC_NarL-like"/>
    <property type="match status" value="1"/>
</dbReference>
<dbReference type="SMART" id="SM00421">
    <property type="entry name" value="HTH_LUXR"/>
    <property type="match status" value="1"/>
</dbReference>
<dbReference type="InterPro" id="IPR000792">
    <property type="entry name" value="Tscrpt_reg_LuxR_C"/>
</dbReference>
<gene>
    <name evidence="8" type="ORF">ACFQ5G_41420</name>
</gene>
<dbReference type="SMART" id="SM00448">
    <property type="entry name" value="REC"/>
    <property type="match status" value="1"/>
</dbReference>
<dbReference type="EMBL" id="JBHTMK010000053">
    <property type="protein sequence ID" value="MFD1371826.1"/>
    <property type="molecule type" value="Genomic_DNA"/>
</dbReference>
<evidence type="ECO:0000313" key="9">
    <source>
        <dbReference type="Proteomes" id="UP001597183"/>
    </source>
</evidence>
<feature type="domain" description="HTH luxR-type" evidence="6">
    <location>
        <begin position="153"/>
        <end position="225"/>
    </location>
</feature>
<dbReference type="Pfam" id="PF00072">
    <property type="entry name" value="Response_reg"/>
    <property type="match status" value="1"/>
</dbReference>
<dbReference type="PROSITE" id="PS50043">
    <property type="entry name" value="HTH_LUXR_2"/>
    <property type="match status" value="1"/>
</dbReference>
<evidence type="ECO:0000259" key="7">
    <source>
        <dbReference type="PROSITE" id="PS50110"/>
    </source>
</evidence>
<feature type="modified residue" description="4-aspartylphosphate" evidence="5">
    <location>
        <position position="59"/>
    </location>
</feature>
<reference evidence="9" key="1">
    <citation type="journal article" date="2019" name="Int. J. Syst. Evol. Microbiol.">
        <title>The Global Catalogue of Microorganisms (GCM) 10K type strain sequencing project: providing services to taxonomists for standard genome sequencing and annotation.</title>
        <authorList>
            <consortium name="The Broad Institute Genomics Platform"/>
            <consortium name="The Broad Institute Genome Sequencing Center for Infectious Disease"/>
            <person name="Wu L."/>
            <person name="Ma J."/>
        </authorList>
    </citation>
    <scope>NUCLEOTIDE SEQUENCE [LARGE SCALE GENOMIC DNA]</scope>
    <source>
        <strain evidence="9">CCM 7526</strain>
    </source>
</reference>
<dbReference type="InterPro" id="IPR011006">
    <property type="entry name" value="CheY-like_superfamily"/>
</dbReference>
<keyword evidence="3" id="KW-0238">DNA-binding</keyword>
<dbReference type="PANTHER" id="PTHR43214:SF24">
    <property type="entry name" value="TRANSCRIPTIONAL REGULATORY PROTEIN NARL-RELATED"/>
    <property type="match status" value="1"/>
</dbReference>
<keyword evidence="4" id="KW-0804">Transcription</keyword>
<evidence type="ECO:0000256" key="5">
    <source>
        <dbReference type="PROSITE-ProRule" id="PRU00169"/>
    </source>
</evidence>
<dbReference type="SUPFAM" id="SSF52172">
    <property type="entry name" value="CheY-like"/>
    <property type="match status" value="1"/>
</dbReference>
<evidence type="ECO:0000256" key="1">
    <source>
        <dbReference type="ARBA" id="ARBA00022553"/>
    </source>
</evidence>
<dbReference type="PROSITE" id="PS50110">
    <property type="entry name" value="RESPONSE_REGULATORY"/>
    <property type="match status" value="1"/>
</dbReference>
<accession>A0ABW4ANT9</accession>
<keyword evidence="1 5" id="KW-0597">Phosphoprotein</keyword>
<dbReference type="RefSeq" id="WP_317786933.1">
    <property type="nucleotide sequence ID" value="NZ_AP028461.1"/>
</dbReference>
<sequence>MGSVERRPRVAIADDSVLLRSGVARLLEDEGIDVVAEVGDVPGLLAAVGEHQPDLAIVDVRMPPSFTDEGIHAALEIRASYPKIGVLVLSQYVDERYATELLSRGTNSIGYLLKDRVPDIDDFVAAVHRVLAGGSALDPEVVGQLVARTKIRSNPVVDRLSAREYEVLGWMAEGLSNNAIAERLFVAPRSVEKHIRSIFLKLDLSQDEQDHNRRVLAVLRYLESLAPGGPGRGD</sequence>
<keyword evidence="9" id="KW-1185">Reference proteome</keyword>
<organism evidence="8 9">
    <name type="scientific">Actinoplanes sichuanensis</name>
    <dbReference type="NCBI Taxonomy" id="512349"/>
    <lineage>
        <taxon>Bacteria</taxon>
        <taxon>Bacillati</taxon>
        <taxon>Actinomycetota</taxon>
        <taxon>Actinomycetes</taxon>
        <taxon>Micromonosporales</taxon>
        <taxon>Micromonosporaceae</taxon>
        <taxon>Actinoplanes</taxon>
    </lineage>
</organism>
<feature type="domain" description="Response regulatory" evidence="7">
    <location>
        <begin position="9"/>
        <end position="129"/>
    </location>
</feature>
<proteinExistence type="predicted"/>
<dbReference type="InterPro" id="IPR001789">
    <property type="entry name" value="Sig_transdc_resp-reg_receiver"/>
</dbReference>
<dbReference type="InterPro" id="IPR016032">
    <property type="entry name" value="Sig_transdc_resp-reg_C-effctor"/>
</dbReference>
<evidence type="ECO:0000256" key="3">
    <source>
        <dbReference type="ARBA" id="ARBA00023125"/>
    </source>
</evidence>
<evidence type="ECO:0000313" key="8">
    <source>
        <dbReference type="EMBL" id="MFD1371826.1"/>
    </source>
</evidence>
<protein>
    <submittedName>
        <fullName evidence="8">Response regulator</fullName>
    </submittedName>
</protein>
<dbReference type="Proteomes" id="UP001597183">
    <property type="component" value="Unassembled WGS sequence"/>
</dbReference>
<evidence type="ECO:0000256" key="4">
    <source>
        <dbReference type="ARBA" id="ARBA00023163"/>
    </source>
</evidence>
<comment type="caution">
    <text evidence="8">The sequence shown here is derived from an EMBL/GenBank/DDBJ whole genome shotgun (WGS) entry which is preliminary data.</text>
</comment>
<dbReference type="PANTHER" id="PTHR43214">
    <property type="entry name" value="TWO-COMPONENT RESPONSE REGULATOR"/>
    <property type="match status" value="1"/>
</dbReference>
<dbReference type="Gene3D" id="3.40.50.2300">
    <property type="match status" value="1"/>
</dbReference>
<dbReference type="PRINTS" id="PR00038">
    <property type="entry name" value="HTHLUXR"/>
</dbReference>
<evidence type="ECO:0000256" key="2">
    <source>
        <dbReference type="ARBA" id="ARBA00023015"/>
    </source>
</evidence>
<dbReference type="SUPFAM" id="SSF46894">
    <property type="entry name" value="C-terminal effector domain of the bipartite response regulators"/>
    <property type="match status" value="1"/>
</dbReference>
<dbReference type="InterPro" id="IPR039420">
    <property type="entry name" value="WalR-like"/>
</dbReference>
<name>A0ABW4ANT9_9ACTN</name>